<sequence>MYERMQRYIEHYAGVLAQVALASFQDTLYVAALSGSNPGLPAQLQNAPSPQAQRQSGYQGNN</sequence>
<accession>K1XVZ3</accession>
<dbReference type="KEGG" id="mbe:MBM_05378"/>
<proteinExistence type="predicted"/>
<gene>
    <name evidence="2" type="ORF">MBM_05378</name>
</gene>
<organism evidence="2 3">
    <name type="scientific">Marssonina brunnea f. sp. multigermtubi (strain MB_m1)</name>
    <name type="common">Marssonina leaf spot fungus</name>
    <dbReference type="NCBI Taxonomy" id="1072389"/>
    <lineage>
        <taxon>Eukaryota</taxon>
        <taxon>Fungi</taxon>
        <taxon>Dikarya</taxon>
        <taxon>Ascomycota</taxon>
        <taxon>Pezizomycotina</taxon>
        <taxon>Leotiomycetes</taxon>
        <taxon>Helotiales</taxon>
        <taxon>Drepanopezizaceae</taxon>
        <taxon>Drepanopeziza</taxon>
    </lineage>
</organism>
<name>K1XVZ3_MARBU</name>
<protein>
    <submittedName>
        <fullName evidence="2">Uncharacterized protein</fullName>
    </submittedName>
</protein>
<feature type="region of interest" description="Disordered" evidence="1">
    <location>
        <begin position="40"/>
        <end position="62"/>
    </location>
</feature>
<dbReference type="AlphaFoldDB" id="K1XVZ3"/>
<feature type="compositionally biased region" description="Polar residues" evidence="1">
    <location>
        <begin position="43"/>
        <end position="62"/>
    </location>
</feature>
<evidence type="ECO:0000256" key="1">
    <source>
        <dbReference type="SAM" id="MobiDB-lite"/>
    </source>
</evidence>
<dbReference type="HOGENOM" id="CLU_2904665_0_0_1"/>
<evidence type="ECO:0000313" key="2">
    <source>
        <dbReference type="EMBL" id="EKD16909.1"/>
    </source>
</evidence>
<dbReference type="EMBL" id="JH921438">
    <property type="protein sequence ID" value="EKD16909.1"/>
    <property type="molecule type" value="Genomic_DNA"/>
</dbReference>
<keyword evidence="3" id="KW-1185">Reference proteome</keyword>
<evidence type="ECO:0000313" key="3">
    <source>
        <dbReference type="Proteomes" id="UP000006753"/>
    </source>
</evidence>
<dbReference type="InParanoid" id="K1XVZ3"/>
<dbReference type="Proteomes" id="UP000006753">
    <property type="component" value="Unassembled WGS sequence"/>
</dbReference>
<reference evidence="2 3" key="1">
    <citation type="journal article" date="2012" name="BMC Genomics">
        <title>Sequencing the genome of Marssonina brunnea reveals fungus-poplar co-evolution.</title>
        <authorList>
            <person name="Zhu S."/>
            <person name="Cao Y.-Z."/>
            <person name="Jiang C."/>
            <person name="Tan B.-Y."/>
            <person name="Wang Z."/>
            <person name="Feng S."/>
            <person name="Zhang L."/>
            <person name="Su X.-H."/>
            <person name="Brejova B."/>
            <person name="Vinar T."/>
            <person name="Xu M."/>
            <person name="Wang M.-X."/>
            <person name="Zhang S.-G."/>
            <person name="Huang M.-R."/>
            <person name="Wu R."/>
            <person name="Zhou Y."/>
        </authorList>
    </citation>
    <scope>NUCLEOTIDE SEQUENCE [LARGE SCALE GENOMIC DNA]</scope>
    <source>
        <strain evidence="2 3">MB_m1</strain>
    </source>
</reference>